<evidence type="ECO:0000256" key="1">
    <source>
        <dbReference type="ARBA" id="ARBA00023157"/>
    </source>
</evidence>
<gene>
    <name evidence="4" type="ORF">CCH79_00003052</name>
</gene>
<organism evidence="4 5">
    <name type="scientific">Gambusia affinis</name>
    <name type="common">Western mosquitofish</name>
    <name type="synonym">Heterandria affinis</name>
    <dbReference type="NCBI Taxonomy" id="33528"/>
    <lineage>
        <taxon>Eukaryota</taxon>
        <taxon>Metazoa</taxon>
        <taxon>Chordata</taxon>
        <taxon>Craniata</taxon>
        <taxon>Vertebrata</taxon>
        <taxon>Euteleostomi</taxon>
        <taxon>Actinopterygii</taxon>
        <taxon>Neopterygii</taxon>
        <taxon>Teleostei</taxon>
        <taxon>Neoteleostei</taxon>
        <taxon>Acanthomorphata</taxon>
        <taxon>Ovalentaria</taxon>
        <taxon>Atherinomorphae</taxon>
        <taxon>Cyprinodontiformes</taxon>
        <taxon>Poeciliidae</taxon>
        <taxon>Poeciliinae</taxon>
        <taxon>Gambusia</taxon>
    </lineage>
</organism>
<feature type="domain" description="Peptidase M12B propeptide" evidence="3">
    <location>
        <begin position="23"/>
        <end position="68"/>
    </location>
</feature>
<comment type="caution">
    <text evidence="4">The sequence shown here is derived from an EMBL/GenBank/DDBJ whole genome shotgun (WGS) entry which is preliminary data.</text>
</comment>
<evidence type="ECO:0000313" key="5">
    <source>
        <dbReference type="Proteomes" id="UP000250572"/>
    </source>
</evidence>
<keyword evidence="1" id="KW-1015">Disulfide bond</keyword>
<keyword evidence="5" id="KW-1185">Reference proteome</keyword>
<dbReference type="AlphaFoldDB" id="A0A315VDE3"/>
<evidence type="ECO:0000259" key="3">
    <source>
        <dbReference type="Pfam" id="PF01562"/>
    </source>
</evidence>
<protein>
    <recommendedName>
        <fullName evidence="3">Peptidase M12B propeptide domain-containing protein</fullName>
    </recommendedName>
</protein>
<dbReference type="InterPro" id="IPR002870">
    <property type="entry name" value="Peptidase_M12B_N"/>
</dbReference>
<name>A0A315VDE3_GAMAF</name>
<feature type="region of interest" description="Disordered" evidence="2">
    <location>
        <begin position="1"/>
        <end position="25"/>
    </location>
</feature>
<accession>A0A315VDE3</accession>
<evidence type="ECO:0000256" key="2">
    <source>
        <dbReference type="SAM" id="MobiDB-lite"/>
    </source>
</evidence>
<feature type="compositionally biased region" description="Polar residues" evidence="2">
    <location>
        <begin position="1"/>
        <end position="12"/>
    </location>
</feature>
<dbReference type="Proteomes" id="UP000250572">
    <property type="component" value="Unassembled WGS sequence"/>
</dbReference>
<dbReference type="Pfam" id="PF01562">
    <property type="entry name" value="Pep_M12B_propep"/>
    <property type="match status" value="1"/>
</dbReference>
<evidence type="ECO:0000313" key="4">
    <source>
        <dbReference type="EMBL" id="PWA21405.1"/>
    </source>
</evidence>
<sequence>MRQMSVGSGNQTRDGHVKDSRPPNPIHLAQSSFLVEAFGSTFTLDLELNHNLLSTDYVERHFDNGELSENTVRAGSIATTMGECGGCLAPGLRYPPATAFSGGMFSDSNFSYGIEPVGNRENSIPGPGRHLPHVFPPLLPPFLSAYCGKRDTIVHKNTPWRGQSCN</sequence>
<proteinExistence type="predicted"/>
<reference evidence="4 5" key="1">
    <citation type="journal article" date="2018" name="G3 (Bethesda)">
        <title>A High-Quality Reference Genome for the Invasive Mosquitofish Gambusia affinis Using a Chicago Library.</title>
        <authorList>
            <person name="Hoffberg S.L."/>
            <person name="Troendle N.J."/>
            <person name="Glenn T.C."/>
            <person name="Mahmud O."/>
            <person name="Louha S."/>
            <person name="Chalopin D."/>
            <person name="Bennetzen J.L."/>
            <person name="Mauricio R."/>
        </authorList>
    </citation>
    <scope>NUCLEOTIDE SEQUENCE [LARGE SCALE GENOMIC DNA]</scope>
    <source>
        <strain evidence="4">NE01/NJP1002.9</strain>
        <tissue evidence="4">Muscle</tissue>
    </source>
</reference>
<dbReference type="EMBL" id="NHOQ01001904">
    <property type="protein sequence ID" value="PWA21405.1"/>
    <property type="molecule type" value="Genomic_DNA"/>
</dbReference>